<evidence type="ECO:0000313" key="2">
    <source>
        <dbReference type="EMBL" id="KAJ4429093.1"/>
    </source>
</evidence>
<evidence type="ECO:0000256" key="1">
    <source>
        <dbReference type="SAM" id="MobiDB-lite"/>
    </source>
</evidence>
<protein>
    <recommendedName>
        <fullName evidence="4">Reverse transcriptase domain-containing protein</fullName>
    </recommendedName>
</protein>
<organism evidence="2 3">
    <name type="scientific">Periplaneta americana</name>
    <name type="common">American cockroach</name>
    <name type="synonym">Blatta americana</name>
    <dbReference type="NCBI Taxonomy" id="6978"/>
    <lineage>
        <taxon>Eukaryota</taxon>
        <taxon>Metazoa</taxon>
        <taxon>Ecdysozoa</taxon>
        <taxon>Arthropoda</taxon>
        <taxon>Hexapoda</taxon>
        <taxon>Insecta</taxon>
        <taxon>Pterygota</taxon>
        <taxon>Neoptera</taxon>
        <taxon>Polyneoptera</taxon>
        <taxon>Dictyoptera</taxon>
        <taxon>Blattodea</taxon>
        <taxon>Blattoidea</taxon>
        <taxon>Blattidae</taxon>
        <taxon>Blattinae</taxon>
        <taxon>Periplaneta</taxon>
    </lineage>
</organism>
<evidence type="ECO:0000313" key="3">
    <source>
        <dbReference type="Proteomes" id="UP001148838"/>
    </source>
</evidence>
<dbReference type="Proteomes" id="UP001148838">
    <property type="component" value="Unassembled WGS sequence"/>
</dbReference>
<reference evidence="2 3" key="1">
    <citation type="journal article" date="2022" name="Allergy">
        <title>Genome assembly and annotation of Periplaneta americana reveal a comprehensive cockroach allergen profile.</title>
        <authorList>
            <person name="Wang L."/>
            <person name="Xiong Q."/>
            <person name="Saelim N."/>
            <person name="Wang L."/>
            <person name="Nong W."/>
            <person name="Wan A.T."/>
            <person name="Shi M."/>
            <person name="Liu X."/>
            <person name="Cao Q."/>
            <person name="Hui J.H.L."/>
            <person name="Sookrung N."/>
            <person name="Leung T.F."/>
            <person name="Tungtrongchitr A."/>
            <person name="Tsui S.K.W."/>
        </authorList>
    </citation>
    <scope>NUCLEOTIDE SEQUENCE [LARGE SCALE GENOMIC DNA]</scope>
    <source>
        <strain evidence="2">PWHHKU_190912</strain>
    </source>
</reference>
<proteinExistence type="predicted"/>
<name>A0ABQ8S588_PERAM</name>
<feature type="region of interest" description="Disordered" evidence="1">
    <location>
        <begin position="74"/>
        <end position="97"/>
    </location>
</feature>
<evidence type="ECO:0008006" key="4">
    <source>
        <dbReference type="Google" id="ProtNLM"/>
    </source>
</evidence>
<sequence length="221" mass="25465">MNDYLMTILVRLSEKGFQLDIRAKTMEMALANIKTLVVPHETDDMSIKRDDLEEGKIRDNVISNDDNTTFRKDIRSPNKYDLPVSEGGGSRTPMPSSPAYDSENLYEYFAVIQPGDVEDIRESNNEKVHHLEENALKKWNDSCRGMDININDHMLHTLLFADDQVIVGQDQEDIEYMFRKLNVYFNPHYPFLTYTTSTLNGSISPTVKVIVPCLPHDQKYK</sequence>
<accession>A0ABQ8S588</accession>
<comment type="caution">
    <text evidence="2">The sequence shown here is derived from an EMBL/GenBank/DDBJ whole genome shotgun (WGS) entry which is preliminary data.</text>
</comment>
<dbReference type="EMBL" id="JAJSOF020000036">
    <property type="protein sequence ID" value="KAJ4429093.1"/>
    <property type="molecule type" value="Genomic_DNA"/>
</dbReference>
<gene>
    <name evidence="2" type="ORF">ANN_26094</name>
</gene>
<keyword evidence="3" id="KW-1185">Reference proteome</keyword>